<dbReference type="PANTHER" id="PTHR33976:SF8">
    <property type="entry name" value="OS07G0645000 PROTEIN"/>
    <property type="match status" value="1"/>
</dbReference>
<name>A0A7N0SYR0_KALFE</name>
<feature type="domain" description="Uncharacterized GPI-anchored protein At5g19230-like" evidence="2">
    <location>
        <begin position="29"/>
        <end position="155"/>
    </location>
</feature>
<sequence>MGSKRGCALLALLASVLICGLGLVKCDEEDTLLQGINTYRGSLNLTALTTNKNAECLAEEIANQFENQPCTNTTGSNTVPGTEPNFASYPDLLTKCHLNITNTREGVILPACVPNLDRNLLLSNYTQSQYSRYLNDSSFTGAGLGSEGNWMVVVLATSTPDGSFTPADGSGSNGASLVQSAGLVHWLLLLVWSFLMV</sequence>
<dbReference type="InterPro" id="IPR045285">
    <property type="entry name" value="At5g19230-like"/>
</dbReference>
<proteinExistence type="predicted"/>
<dbReference type="Gramene" id="Kaladp0013s0009.1.v1.1">
    <property type="protein sequence ID" value="Kaladp0013s0009.1.v1.1"/>
    <property type="gene ID" value="Kaladp0013s0009.v1.1"/>
</dbReference>
<organism evidence="3 4">
    <name type="scientific">Kalanchoe fedtschenkoi</name>
    <name type="common">Lavender scallops</name>
    <name type="synonym">South American air plant</name>
    <dbReference type="NCBI Taxonomy" id="63787"/>
    <lineage>
        <taxon>Eukaryota</taxon>
        <taxon>Viridiplantae</taxon>
        <taxon>Streptophyta</taxon>
        <taxon>Embryophyta</taxon>
        <taxon>Tracheophyta</taxon>
        <taxon>Spermatophyta</taxon>
        <taxon>Magnoliopsida</taxon>
        <taxon>eudicotyledons</taxon>
        <taxon>Gunneridae</taxon>
        <taxon>Pentapetalae</taxon>
        <taxon>Saxifragales</taxon>
        <taxon>Crassulaceae</taxon>
        <taxon>Kalanchoe</taxon>
    </lineage>
</organism>
<dbReference type="AlphaFoldDB" id="A0A7N0SYR0"/>
<evidence type="ECO:0000313" key="4">
    <source>
        <dbReference type="Proteomes" id="UP000594263"/>
    </source>
</evidence>
<evidence type="ECO:0000259" key="2">
    <source>
        <dbReference type="Pfam" id="PF25884"/>
    </source>
</evidence>
<feature type="chain" id="PRO_5029720188" description="Uncharacterized GPI-anchored protein At5g19230-like domain-containing protein" evidence="1">
    <location>
        <begin position="27"/>
        <end position="197"/>
    </location>
</feature>
<keyword evidence="4" id="KW-1185">Reference proteome</keyword>
<dbReference type="Pfam" id="PF25884">
    <property type="entry name" value="At5g19230"/>
    <property type="match status" value="1"/>
</dbReference>
<dbReference type="EnsemblPlants" id="Kaladp0013s0009.1.v1.1">
    <property type="protein sequence ID" value="Kaladp0013s0009.1.v1.1"/>
    <property type="gene ID" value="Kaladp0013s0009.v1.1"/>
</dbReference>
<accession>A0A7N0SYR0</accession>
<protein>
    <recommendedName>
        <fullName evidence="2">Uncharacterized GPI-anchored protein At5g19230-like domain-containing protein</fullName>
    </recommendedName>
</protein>
<evidence type="ECO:0000256" key="1">
    <source>
        <dbReference type="SAM" id="SignalP"/>
    </source>
</evidence>
<keyword evidence="1" id="KW-0732">Signal</keyword>
<feature type="signal peptide" evidence="1">
    <location>
        <begin position="1"/>
        <end position="26"/>
    </location>
</feature>
<reference evidence="3" key="1">
    <citation type="submission" date="2021-01" db="UniProtKB">
        <authorList>
            <consortium name="EnsemblPlants"/>
        </authorList>
    </citation>
    <scope>IDENTIFICATION</scope>
</reference>
<dbReference type="Proteomes" id="UP000594263">
    <property type="component" value="Unplaced"/>
</dbReference>
<dbReference type="InterPro" id="IPR059083">
    <property type="entry name" value="At5g19230_dom"/>
</dbReference>
<dbReference type="OMA" id="ASEDNWI"/>
<dbReference type="PANTHER" id="PTHR33976">
    <property type="entry name" value="OS07G0645000 PROTEIN"/>
    <property type="match status" value="1"/>
</dbReference>
<evidence type="ECO:0000313" key="3">
    <source>
        <dbReference type="EnsemblPlants" id="Kaladp0013s0009.1.v1.1"/>
    </source>
</evidence>